<protein>
    <submittedName>
        <fullName evidence="2">Clr5 domain-containing protein</fullName>
    </submittedName>
</protein>
<evidence type="ECO:0000259" key="1">
    <source>
        <dbReference type="Pfam" id="PF14420"/>
    </source>
</evidence>
<dbReference type="PANTHER" id="PTHR38788">
    <property type="entry name" value="CLR5 DOMAIN-CONTAINING PROTEIN"/>
    <property type="match status" value="1"/>
</dbReference>
<gene>
    <name evidence="2" type="ORF">FN846DRAFT_931279</name>
</gene>
<dbReference type="Proteomes" id="UP000326924">
    <property type="component" value="Unassembled WGS sequence"/>
</dbReference>
<dbReference type="OrthoDB" id="194358at2759"/>
<sequence>MMADNLYSESEWPFGPPLDSSQWSYEVPSWGNPIPILHDAARQSQSFSADLVTLAAKEQKPDEWAPHKKTIHRLLITEGHTLAEVRAIMLEQHGFRGTEAQYKRRITQWGFSWQKYIPKKKMLKILRRQTQRQEEEGKESVFAYRGQPIANERLILARSKYKKDLAPLSPSSSVISGVNCFTPSPSTSPPAFITQSTRWPLSLDPIIPDMTSFKRPGTNLSRDIEHCFSPAGSLNMRLLSLSPSPECGLEACEDYTQPTYTVESHSSPPFVANSGSSGTHSDRSRFNFLADIEWTYGETLPSWAVGVWA</sequence>
<accession>A0A5J5F786</accession>
<dbReference type="AlphaFoldDB" id="A0A5J5F786"/>
<evidence type="ECO:0000313" key="3">
    <source>
        <dbReference type="Proteomes" id="UP000326924"/>
    </source>
</evidence>
<dbReference type="EMBL" id="VXIS01000018">
    <property type="protein sequence ID" value="KAA8912975.1"/>
    <property type="molecule type" value="Genomic_DNA"/>
</dbReference>
<dbReference type="InterPro" id="IPR025676">
    <property type="entry name" value="Clr5_dom"/>
</dbReference>
<dbReference type="Pfam" id="PF14420">
    <property type="entry name" value="Clr5"/>
    <property type="match status" value="1"/>
</dbReference>
<comment type="caution">
    <text evidence="2">The sequence shown here is derived from an EMBL/GenBank/DDBJ whole genome shotgun (WGS) entry which is preliminary data.</text>
</comment>
<name>A0A5J5F786_9PEZI</name>
<keyword evidence="3" id="KW-1185">Reference proteome</keyword>
<reference evidence="2 3" key="1">
    <citation type="submission" date="2019-09" db="EMBL/GenBank/DDBJ databases">
        <title>Draft genome of the ectomycorrhizal ascomycete Sphaerosporella brunnea.</title>
        <authorList>
            <consortium name="DOE Joint Genome Institute"/>
            <person name="Benucci G.M."/>
            <person name="Marozzi G."/>
            <person name="Antonielli L."/>
            <person name="Sanchez S."/>
            <person name="Marco P."/>
            <person name="Wang X."/>
            <person name="Falini L.B."/>
            <person name="Barry K."/>
            <person name="Haridas S."/>
            <person name="Lipzen A."/>
            <person name="Labutti K."/>
            <person name="Grigoriev I.V."/>
            <person name="Murat C."/>
            <person name="Martin F."/>
            <person name="Albertini E."/>
            <person name="Donnini D."/>
            <person name="Bonito G."/>
        </authorList>
    </citation>
    <scope>NUCLEOTIDE SEQUENCE [LARGE SCALE GENOMIC DNA]</scope>
    <source>
        <strain evidence="2 3">Sb_GMNB300</strain>
    </source>
</reference>
<dbReference type="InParanoid" id="A0A5J5F786"/>
<evidence type="ECO:0000313" key="2">
    <source>
        <dbReference type="EMBL" id="KAA8912975.1"/>
    </source>
</evidence>
<feature type="domain" description="Clr5" evidence="1">
    <location>
        <begin position="61"/>
        <end position="111"/>
    </location>
</feature>
<dbReference type="PANTHER" id="PTHR38788:SF3">
    <property type="entry name" value="CLR5 DOMAIN-CONTAINING PROTEIN"/>
    <property type="match status" value="1"/>
</dbReference>
<proteinExistence type="predicted"/>
<organism evidence="2 3">
    <name type="scientific">Sphaerosporella brunnea</name>
    <dbReference type="NCBI Taxonomy" id="1250544"/>
    <lineage>
        <taxon>Eukaryota</taxon>
        <taxon>Fungi</taxon>
        <taxon>Dikarya</taxon>
        <taxon>Ascomycota</taxon>
        <taxon>Pezizomycotina</taxon>
        <taxon>Pezizomycetes</taxon>
        <taxon>Pezizales</taxon>
        <taxon>Pyronemataceae</taxon>
        <taxon>Sphaerosporella</taxon>
    </lineage>
</organism>